<feature type="transmembrane region" description="Helical" evidence="1">
    <location>
        <begin position="34"/>
        <end position="51"/>
    </location>
</feature>
<organism evidence="2 3">
    <name type="scientific">Deinococcus xinjiangensis</name>
    <dbReference type="NCBI Taxonomy" id="457454"/>
    <lineage>
        <taxon>Bacteria</taxon>
        <taxon>Thermotogati</taxon>
        <taxon>Deinococcota</taxon>
        <taxon>Deinococci</taxon>
        <taxon>Deinococcales</taxon>
        <taxon>Deinococcaceae</taxon>
        <taxon>Deinococcus</taxon>
    </lineage>
</organism>
<protein>
    <submittedName>
        <fullName evidence="2">Uncharacterized protein</fullName>
    </submittedName>
</protein>
<proteinExistence type="predicted"/>
<sequence length="78" mass="8477">MATRQVYLLWATLAGGGYGLLLGLMTGFPFPSGLGLGLLFGWLCGYAHTISRVRRGERLKRPAALRSIPSVQSGRTHF</sequence>
<comment type="caution">
    <text evidence="2">The sequence shown here is derived from an EMBL/GenBank/DDBJ whole genome shotgun (WGS) entry which is preliminary data.</text>
</comment>
<keyword evidence="1" id="KW-0812">Transmembrane</keyword>
<keyword evidence="1" id="KW-1133">Transmembrane helix</keyword>
<dbReference type="Proteomes" id="UP001458946">
    <property type="component" value="Unassembled WGS sequence"/>
</dbReference>
<dbReference type="RefSeq" id="WP_353543360.1">
    <property type="nucleotide sequence ID" value="NZ_BAABRN010000048.1"/>
</dbReference>
<evidence type="ECO:0000313" key="3">
    <source>
        <dbReference type="Proteomes" id="UP001458946"/>
    </source>
</evidence>
<reference evidence="2 3" key="1">
    <citation type="submission" date="2024-02" db="EMBL/GenBank/DDBJ databases">
        <title>Deinococcus xinjiangensis NBRC 107630.</title>
        <authorList>
            <person name="Ichikawa N."/>
            <person name="Katano-Makiyama Y."/>
            <person name="Hidaka K."/>
        </authorList>
    </citation>
    <scope>NUCLEOTIDE SEQUENCE [LARGE SCALE GENOMIC DNA]</scope>
    <source>
        <strain evidence="2 3">NBRC 107630</strain>
    </source>
</reference>
<name>A0ABP9VH40_9DEIO</name>
<accession>A0ABP9VH40</accession>
<evidence type="ECO:0000313" key="2">
    <source>
        <dbReference type="EMBL" id="GAA5503388.1"/>
    </source>
</evidence>
<gene>
    <name evidence="2" type="ORF">Dxin01_03145</name>
</gene>
<keyword evidence="3" id="KW-1185">Reference proteome</keyword>
<dbReference type="EMBL" id="BAABRN010000048">
    <property type="protein sequence ID" value="GAA5503388.1"/>
    <property type="molecule type" value="Genomic_DNA"/>
</dbReference>
<evidence type="ECO:0000256" key="1">
    <source>
        <dbReference type="SAM" id="Phobius"/>
    </source>
</evidence>
<keyword evidence="1" id="KW-0472">Membrane</keyword>
<feature type="transmembrane region" description="Helical" evidence="1">
    <location>
        <begin position="7"/>
        <end position="28"/>
    </location>
</feature>